<reference evidence="6 7" key="1">
    <citation type="submission" date="2015-07" db="EMBL/GenBank/DDBJ databases">
        <authorList>
            <person name="Cajimat M.N.B."/>
            <person name="Milazzo M.L."/>
            <person name="Fulhorst C.F."/>
        </authorList>
    </citation>
    <scope>NUCLEOTIDE SEQUENCE [LARGE SCALE GENOMIC DNA]</scope>
    <source>
        <strain evidence="6">Single colony</strain>
    </source>
</reference>
<evidence type="ECO:0000256" key="5">
    <source>
        <dbReference type="SAM" id="Phobius"/>
    </source>
</evidence>
<dbReference type="Pfam" id="PF04479">
    <property type="entry name" value="RTA1"/>
    <property type="match status" value="1"/>
</dbReference>
<dbReference type="OMA" id="THEIYMI"/>
<keyword evidence="3 5" id="KW-1133">Transmembrane helix</keyword>
<protein>
    <submittedName>
        <fullName evidence="6">BY PROTMAP: gi|647403607|emb|CDR49705.1| RHTO0S30e00650g1_1 [Rhodosporidium toruloides]</fullName>
    </submittedName>
</protein>
<evidence type="ECO:0000256" key="1">
    <source>
        <dbReference type="ARBA" id="ARBA00004141"/>
    </source>
</evidence>
<feature type="transmembrane region" description="Helical" evidence="5">
    <location>
        <begin position="71"/>
        <end position="89"/>
    </location>
</feature>
<feature type="transmembrane region" description="Helical" evidence="5">
    <location>
        <begin position="174"/>
        <end position="196"/>
    </location>
</feature>
<gene>
    <name evidence="6" type="primary">FGENESH: predicted gene_8.15</name>
    <name evidence="6" type="ORF">BN2166_0041600</name>
</gene>
<accession>A0A0K3CF26</accession>
<feature type="transmembrane region" description="Helical" evidence="5">
    <location>
        <begin position="96"/>
        <end position="119"/>
    </location>
</feature>
<name>A0A0K3CF26_RHOTO</name>
<feature type="transmembrane region" description="Helical" evidence="5">
    <location>
        <begin position="208"/>
        <end position="232"/>
    </location>
</feature>
<evidence type="ECO:0000313" key="6">
    <source>
        <dbReference type="EMBL" id="CTR08299.1"/>
    </source>
</evidence>
<evidence type="ECO:0000256" key="3">
    <source>
        <dbReference type="ARBA" id="ARBA00022989"/>
    </source>
</evidence>
<feature type="transmembrane region" description="Helical" evidence="5">
    <location>
        <begin position="290"/>
        <end position="308"/>
    </location>
</feature>
<dbReference type="InterPro" id="IPR007568">
    <property type="entry name" value="RTA1"/>
</dbReference>
<dbReference type="GO" id="GO:0016020">
    <property type="term" value="C:membrane"/>
    <property type="evidence" value="ECO:0007669"/>
    <property type="project" value="UniProtKB-SubCell"/>
</dbReference>
<keyword evidence="4 5" id="KW-0472">Membrane</keyword>
<dbReference type="STRING" id="5286.A0A0K3CF26"/>
<sequence>MSDWDFRQILHCNSTMKALIDANWQRHKLDMAYDAFVASYYCREAGNATLTREANRIWVVYNNWGYWPNNGWAMFTLVAFGLSALLHIYQILRSRYWSFVMVVMGCGGEMYGWSMRWIGGQNLLRGHGEQLAALTVSPIVFSGALYSLFGSLARSMDPSLLPIGSKKRVSPLTWWLFGVEFFTLLVQVGGGATAAGAEDASTFNVGSWIMLGGIVAQLVVTFIFLAIFGIYFSRLHSRHGIDIRYADKNLKTVFWGIIAISSLIVIRGAYRTAELSEGMFGPIAYSQAGLILGDCIPMLAVTYIFNVIHPLYTLQKRNDHIFNLEDGDEIKLERV</sequence>
<proteinExistence type="predicted"/>
<keyword evidence="7" id="KW-1185">Reference proteome</keyword>
<dbReference type="EMBL" id="CWKI01000008">
    <property type="protein sequence ID" value="CTR08299.1"/>
    <property type="molecule type" value="Genomic_DNA"/>
</dbReference>
<feature type="transmembrane region" description="Helical" evidence="5">
    <location>
        <begin position="131"/>
        <end position="153"/>
    </location>
</feature>
<comment type="subcellular location">
    <subcellularLocation>
        <location evidence="1">Membrane</location>
        <topology evidence="1">Multi-pass membrane protein</topology>
    </subcellularLocation>
</comment>
<keyword evidence="2 5" id="KW-0812">Transmembrane</keyword>
<evidence type="ECO:0000313" key="7">
    <source>
        <dbReference type="Proteomes" id="UP000199069"/>
    </source>
</evidence>
<dbReference type="AlphaFoldDB" id="A0A0K3CF26"/>
<dbReference type="PANTHER" id="PTHR31465">
    <property type="entry name" value="PROTEIN RTA1-RELATED"/>
    <property type="match status" value="1"/>
</dbReference>
<dbReference type="Proteomes" id="UP000199069">
    <property type="component" value="Unassembled WGS sequence"/>
</dbReference>
<feature type="transmembrane region" description="Helical" evidence="5">
    <location>
        <begin position="253"/>
        <end position="270"/>
    </location>
</feature>
<evidence type="ECO:0000256" key="4">
    <source>
        <dbReference type="ARBA" id="ARBA00023136"/>
    </source>
</evidence>
<organism evidence="6 7">
    <name type="scientific">Rhodotorula toruloides</name>
    <name type="common">Yeast</name>
    <name type="synonym">Rhodosporidium toruloides</name>
    <dbReference type="NCBI Taxonomy" id="5286"/>
    <lineage>
        <taxon>Eukaryota</taxon>
        <taxon>Fungi</taxon>
        <taxon>Dikarya</taxon>
        <taxon>Basidiomycota</taxon>
        <taxon>Pucciniomycotina</taxon>
        <taxon>Microbotryomycetes</taxon>
        <taxon>Sporidiobolales</taxon>
        <taxon>Sporidiobolaceae</taxon>
        <taxon>Rhodotorula</taxon>
    </lineage>
</organism>
<dbReference type="PANTHER" id="PTHR31465:SF1">
    <property type="entry name" value="PROTEIN RTA1-RELATED"/>
    <property type="match status" value="1"/>
</dbReference>
<evidence type="ECO:0000256" key="2">
    <source>
        <dbReference type="ARBA" id="ARBA00022692"/>
    </source>
</evidence>